<dbReference type="OrthoDB" id="9985428at2759"/>
<feature type="compositionally biased region" description="Low complexity" evidence="1">
    <location>
        <begin position="1669"/>
        <end position="1680"/>
    </location>
</feature>
<feature type="domain" description="Microbial-type PARG catalytic" evidence="2">
    <location>
        <begin position="394"/>
        <end position="539"/>
    </location>
</feature>
<feature type="compositionally biased region" description="Basic and acidic residues" evidence="1">
    <location>
        <begin position="1630"/>
        <end position="1639"/>
    </location>
</feature>
<dbReference type="PANTHER" id="PTHR35596">
    <property type="entry name" value="DUF2263 DOMAIN-CONTAINING PROTEIN"/>
    <property type="match status" value="1"/>
</dbReference>
<keyword evidence="4" id="KW-1185">Reference proteome</keyword>
<evidence type="ECO:0000313" key="3">
    <source>
        <dbReference type="EMBL" id="KAG9389524.1"/>
    </source>
</evidence>
<feature type="region of interest" description="Disordered" evidence="1">
    <location>
        <begin position="1669"/>
        <end position="1704"/>
    </location>
</feature>
<dbReference type="NCBIfam" id="TIGR02452">
    <property type="entry name" value="TIGR02452 family protein"/>
    <property type="match status" value="1"/>
</dbReference>
<dbReference type="SUPFAM" id="SSF53300">
    <property type="entry name" value="vWA-like"/>
    <property type="match status" value="1"/>
</dbReference>
<feature type="region of interest" description="Disordered" evidence="1">
    <location>
        <begin position="1620"/>
        <end position="1653"/>
    </location>
</feature>
<dbReference type="InterPro" id="IPR012664">
    <property type="entry name" value="CHP02452"/>
</dbReference>
<accession>A0A8J6AX79</accession>
<dbReference type="Proteomes" id="UP000717585">
    <property type="component" value="Unassembled WGS sequence"/>
</dbReference>
<evidence type="ECO:0000313" key="4">
    <source>
        <dbReference type="Proteomes" id="UP000717585"/>
    </source>
</evidence>
<dbReference type="PANTHER" id="PTHR35596:SF1">
    <property type="entry name" value="MICROBIAL-TYPE PARG CATALYTIC DOMAIN-CONTAINING PROTEIN"/>
    <property type="match status" value="1"/>
</dbReference>
<feature type="compositionally biased region" description="Low complexity" evidence="1">
    <location>
        <begin position="1643"/>
        <end position="1653"/>
    </location>
</feature>
<dbReference type="Pfam" id="PF10021">
    <property type="entry name" value="PARG_cat_microb"/>
    <property type="match status" value="1"/>
</dbReference>
<evidence type="ECO:0000256" key="1">
    <source>
        <dbReference type="SAM" id="MobiDB-lite"/>
    </source>
</evidence>
<sequence length="1950" mass="217736">MDNLWYPVLGIPTGFFLTERDEAVSKLKKTLGVSVVDLGEVYFFAALKLAYAVPMSLSKLTMTNVMCILKDGEERHHLIIGEPLITLTGAVSIQMSCSDLCAGFQSLCEWEKARFGRPTTTLSIEQSWLISSLGTLTGDIEALNMCMEQEEMAFNDAPPCHFFFPGPTLLFANAPHSADGETLSAFFTEHLKCRVVSCFTMPEPAGAGVLILPLAEDLEALLGNLPPFQGRQLFLMPLGHLRAFPPSLFVSGAPKEAILTCPALRTERRVADFEAEGLGLVIMYDSAETVESIEQDMFFSPEEFTDGQHTLAVDFYRGTPERMMVAQDVETVQDPDPEPEPEPEPEKTYSSLALDTRDVFLIDRDSLLFMTRTEFPLYRTDSNTRPTLIGVMAHTLGCIQAEEYVTAKGPERLMPSRMRNYQYSMADIDEYGMLAHFPEGHLEGSVRVQQQDCLVVVSKLSNKHPGECIACLNMANETRVGGGYNTGARAQEEELMRRTTLSFALDKRTAQFSSTLRTDYPEYPWVSDVVFTTDVELFRKSTVNQYDFMSRPVKFGVVSTAAVQNPATINLGGTDYLSCEEDSTLLTRRIHILFRACIKHGVQHLVLSALGCGAFRNPVCHVAWVFRNVLPLYRQHFKSITFAIMGDNFDPFKNVILRAGLKKFTEPLDSRFDLKYKCNNPKCHLRGNLAHESCLFHVQKCPNGVKCPLIGSDTREGSAHNALFTHPIVRPCNKGGECKDFSEDHCDLFTHPPDCKYGGMCNELADPVHCKKFRHHEQHCLYGPMCTKVLDHAHFESHGHGIVAAKPGDEHSLVDPDKSGLHICPYASNCQHFQKFLQGDDSAEVHKHMAKHVHQFWPECRHGEGCTSKNSAHYDEFAHPGCRKSRFPCRYGLGCRDISDPAHLCKYAHPVRDVPYASFTANERVFKLSFTENVKRVLELQKSSSFVSKVHPKTLVTIFELISQLRPTHRCNAEIFASVLDHGYFMSRLNMTRLAHASDDLTALAVTNPELLAIIDSSSTDNREDLLQLARRAIKYEHAVTFNLEHERARARTQRDMSRDQVSKRTSQEIDKFAKRLAQASKVLYDSTLPAESHALSPVVTPTLATPVSARPGIGYEVDKTMGTDDTVFSILGPNSFHRYGEVYIVFKSSLLAHPHTWAHMLAATFWNTQGPTQFKRWGHGHLNMPKAGADRVDYYYDHIMHLSLVETRRALAFELACAVLKRGVDLSGELSRDKLLAKILPLMVSNTTELNSHHMIECHLPSRVSIDHIAAIYLSKSTFRKLPGAGKQTIDRLNKMSSHNLLHIHDSDGADTTEMYEGSISPKPCKSKLSLNLHPSDDEVRLPMTWRPGHTQALRVTAVGAAPLRLRLVSHGQTAIIDLVSEGHTEVRVGTSVLGMSQLSSTIDCGAEREYHVSWTKGTRELKVYRLGSSLVHYTPIECKLDDITGHFSNVVIENRAKSDGLTVSVRFDCASKPPEAQAIPQALLDRLMELRKPVDPWRRSKTPTRRKSIQGTAQRVELPICRHPHLCEERGDPYHCANYRHVCVFGSGCPKQHEEKHSRQFIHVHLEKCVYGVACRRLKDIEHRLTHSHGSSIETIPTRPCKYGVKCDRSTCTYLHAKPDDDPGMSIHEGEKMRDAGTKQSSVSRPTPVRSRNTFLKSASKFFSSKDSTTKRSSYSSKAGASDERPREVKPGASERDKHSSGVKAALASLDLTRTGFGKGDRDQQVVFILDATGSMGGLIRTTGDNIVKIATELSKKYQEMAYDVGYKYDVSVRFAVVAYRDIGDSPMVEAMDFTDDLGRLTSFTRELSASGGGDYPENICAGIDRALTLSWQEKGVRTAMIWGDAPNHWISTARLRGDSHPEKDEFGQPWSTRFNNILAKSAEMKVGYRFFDLRPDRDTFKEMKDLFAGKLGATSAVIASVGGGTESYLDAAVSGAEESYAATLDKM</sequence>
<organism evidence="3 4">
    <name type="scientific">Carpediemonas membranifera</name>
    <dbReference type="NCBI Taxonomy" id="201153"/>
    <lineage>
        <taxon>Eukaryota</taxon>
        <taxon>Metamonada</taxon>
        <taxon>Carpediemonas-like organisms</taxon>
        <taxon>Carpediemonas</taxon>
    </lineage>
</organism>
<proteinExistence type="predicted"/>
<protein>
    <recommendedName>
        <fullName evidence="2">Microbial-type PARG catalytic domain-containing protein</fullName>
    </recommendedName>
</protein>
<comment type="caution">
    <text evidence="3">The sequence shown here is derived from an EMBL/GenBank/DDBJ whole genome shotgun (WGS) entry which is preliminary data.</text>
</comment>
<dbReference type="InterPro" id="IPR036465">
    <property type="entry name" value="vWFA_dom_sf"/>
</dbReference>
<dbReference type="Gene3D" id="3.40.220.10">
    <property type="entry name" value="Leucine Aminopeptidase, subunit E, domain 1"/>
    <property type="match status" value="1"/>
</dbReference>
<name>A0A8J6AX79_9EUKA</name>
<dbReference type="EMBL" id="JAHDYR010000069">
    <property type="protein sequence ID" value="KAG9389524.1"/>
    <property type="molecule type" value="Genomic_DNA"/>
</dbReference>
<dbReference type="InterPro" id="IPR043472">
    <property type="entry name" value="Macro_dom-like"/>
</dbReference>
<feature type="compositionally biased region" description="Basic and acidic residues" evidence="1">
    <location>
        <begin position="1683"/>
        <end position="1702"/>
    </location>
</feature>
<dbReference type="Gene3D" id="3.40.50.410">
    <property type="entry name" value="von Willebrand factor, type A domain"/>
    <property type="match status" value="1"/>
</dbReference>
<dbReference type="InterPro" id="IPR019261">
    <property type="entry name" value="PARG_cat_microbial"/>
</dbReference>
<evidence type="ECO:0000259" key="2">
    <source>
        <dbReference type="Pfam" id="PF10021"/>
    </source>
</evidence>
<gene>
    <name evidence="3" type="ORF">J8273_8817</name>
</gene>
<reference evidence="3" key="1">
    <citation type="submission" date="2021-05" db="EMBL/GenBank/DDBJ databases">
        <title>A free-living protist that lacks canonical eukaryotic 1 DNA replication and segregation systems.</title>
        <authorList>
            <person name="Salas-Leiva D.E."/>
            <person name="Tromer E.C."/>
            <person name="Curtis B.A."/>
            <person name="Jerlstrom-Hultqvist J."/>
            <person name="Kolisko M."/>
            <person name="Yi Z."/>
            <person name="Salas-Leiva J.S."/>
            <person name="Gallot-Lavallee L."/>
            <person name="Kops G.J.P.L."/>
            <person name="Archibald J.M."/>
            <person name="Simpson A.G.B."/>
            <person name="Roger A.J."/>
        </authorList>
    </citation>
    <scope>NUCLEOTIDE SEQUENCE</scope>
    <source>
        <strain evidence="3">BICM</strain>
    </source>
</reference>